<gene>
    <name evidence="1" type="ORF">AVEN_81376_1</name>
</gene>
<dbReference type="EMBL" id="BGPR01000055">
    <property type="protein sequence ID" value="GBL87779.1"/>
    <property type="molecule type" value="Genomic_DNA"/>
</dbReference>
<organism evidence="1 2">
    <name type="scientific">Araneus ventricosus</name>
    <name type="common">Orbweaver spider</name>
    <name type="synonym">Epeira ventricosa</name>
    <dbReference type="NCBI Taxonomy" id="182803"/>
    <lineage>
        <taxon>Eukaryota</taxon>
        <taxon>Metazoa</taxon>
        <taxon>Ecdysozoa</taxon>
        <taxon>Arthropoda</taxon>
        <taxon>Chelicerata</taxon>
        <taxon>Arachnida</taxon>
        <taxon>Araneae</taxon>
        <taxon>Araneomorphae</taxon>
        <taxon>Entelegynae</taxon>
        <taxon>Araneoidea</taxon>
        <taxon>Araneidae</taxon>
        <taxon>Araneus</taxon>
    </lineage>
</organism>
<comment type="caution">
    <text evidence="1">The sequence shown here is derived from an EMBL/GenBank/DDBJ whole genome shotgun (WGS) entry which is preliminary data.</text>
</comment>
<name>A0A4Y2B8P2_ARAVE</name>
<dbReference type="Proteomes" id="UP000499080">
    <property type="component" value="Unassembled WGS sequence"/>
</dbReference>
<protein>
    <submittedName>
        <fullName evidence="1">Uncharacterized protein</fullName>
    </submittedName>
</protein>
<evidence type="ECO:0000313" key="2">
    <source>
        <dbReference type="Proteomes" id="UP000499080"/>
    </source>
</evidence>
<sequence>MSVLVNSNIDSIASVTHIFHITNGTFQKKNTVGYFATRNQSIIIANLINIKLRAREHSSWPSKVFHYEWPFTFFREVIPALQERDCVETTAFMQDFTPTHIARPVQAVIRAHFRDDPVISRSFPTAWTPRCPD</sequence>
<reference evidence="1 2" key="1">
    <citation type="journal article" date="2019" name="Sci. Rep.">
        <title>Orb-weaving spider Araneus ventricosus genome elucidates the spidroin gene catalogue.</title>
        <authorList>
            <person name="Kono N."/>
            <person name="Nakamura H."/>
            <person name="Ohtoshi R."/>
            <person name="Moran D.A.P."/>
            <person name="Shinohara A."/>
            <person name="Yoshida Y."/>
            <person name="Fujiwara M."/>
            <person name="Mori M."/>
            <person name="Tomita M."/>
            <person name="Arakawa K."/>
        </authorList>
    </citation>
    <scope>NUCLEOTIDE SEQUENCE [LARGE SCALE GENOMIC DNA]</scope>
</reference>
<dbReference type="AlphaFoldDB" id="A0A4Y2B8P2"/>
<dbReference type="OrthoDB" id="6752614at2759"/>
<keyword evidence="2" id="KW-1185">Reference proteome</keyword>
<accession>A0A4Y2B8P2</accession>
<evidence type="ECO:0000313" key="1">
    <source>
        <dbReference type="EMBL" id="GBL87779.1"/>
    </source>
</evidence>
<proteinExistence type="predicted"/>